<comment type="caution">
    <text evidence="1">The sequence shown here is derived from an EMBL/GenBank/DDBJ whole genome shotgun (WGS) entry which is preliminary data.</text>
</comment>
<evidence type="ECO:0000313" key="2">
    <source>
        <dbReference type="Proteomes" id="UP000095392"/>
    </source>
</evidence>
<name>A0AB36FKG1_ALTMA</name>
<dbReference type="Proteomes" id="UP000095392">
    <property type="component" value="Unassembled WGS sequence"/>
</dbReference>
<sequence>MVLSISKPVTSFIIALGPGKKMFTLNVVDIKPDHVKAA</sequence>
<protein>
    <submittedName>
        <fullName evidence="1">Uncharacterized protein</fullName>
    </submittedName>
</protein>
<organism evidence="1 2">
    <name type="scientific">Alteromonas macleodii</name>
    <name type="common">Pseudoalteromonas macleodii</name>
    <dbReference type="NCBI Taxonomy" id="28108"/>
    <lineage>
        <taxon>Bacteria</taxon>
        <taxon>Pseudomonadati</taxon>
        <taxon>Pseudomonadota</taxon>
        <taxon>Gammaproteobacteria</taxon>
        <taxon>Alteromonadales</taxon>
        <taxon>Alteromonadaceae</taxon>
        <taxon>Alteromonas/Salinimonas group</taxon>
        <taxon>Alteromonas</taxon>
    </lineage>
</organism>
<dbReference type="AlphaFoldDB" id="A0AB36FKG1"/>
<evidence type="ECO:0000313" key="1">
    <source>
        <dbReference type="EMBL" id="OES24384.1"/>
    </source>
</evidence>
<gene>
    <name evidence="1" type="ORF">BFV95_4813</name>
</gene>
<reference evidence="1 2" key="1">
    <citation type="submission" date="2016-09" db="EMBL/GenBank/DDBJ databases">
        <title>Draft Genome Sequence of four Alteromonas macleodii strains isolated from copper coupons and grown long-term at elevated copper levels.</title>
        <authorList>
            <person name="Cusick K."/>
            <person name="Dale J."/>
            <person name="Little B."/>
            <person name="Biffinger J."/>
        </authorList>
    </citation>
    <scope>NUCLEOTIDE SEQUENCE [LARGE SCALE GENOMIC DNA]</scope>
    <source>
        <strain evidence="1 2">KCP01</strain>
    </source>
</reference>
<proteinExistence type="predicted"/>
<dbReference type="EMBL" id="MIPY01000062">
    <property type="protein sequence ID" value="OES24384.1"/>
    <property type="molecule type" value="Genomic_DNA"/>
</dbReference>
<keyword evidence="2" id="KW-1185">Reference proteome</keyword>
<accession>A0AB36FKG1</accession>